<feature type="domain" description="T6SS Phospholipase effector Tle1-like catalytic" evidence="1">
    <location>
        <begin position="31"/>
        <end position="280"/>
    </location>
</feature>
<accession>A0A975EPV9</accession>
<dbReference type="KEGG" id="cact:HZ995_00255"/>
<gene>
    <name evidence="2" type="ORF">HZ995_00255</name>
</gene>
<name>A0A975EPV9_9RHOB</name>
<reference evidence="2" key="1">
    <citation type="submission" date="2020-07" db="EMBL/GenBank/DDBJ databases">
        <title>Genome sequences of bacteria associated with the marine, planktonic diatom Thalassiosira profunda strain ECT2AJA-044.</title>
        <authorList>
            <person name="Gargas C.B."/>
            <person name="Roberts W.R."/>
            <person name="Alverson A.J."/>
        </authorList>
    </citation>
    <scope>NUCLEOTIDE SEQUENCE</scope>
    <source>
        <strain evidence="2">ECT2AJA-044</strain>
    </source>
</reference>
<organism evidence="2 3">
    <name type="scientific">Cognatishimia activa</name>
    <dbReference type="NCBI Taxonomy" id="1715691"/>
    <lineage>
        <taxon>Bacteria</taxon>
        <taxon>Pseudomonadati</taxon>
        <taxon>Pseudomonadota</taxon>
        <taxon>Alphaproteobacteria</taxon>
        <taxon>Rhodobacterales</taxon>
        <taxon>Paracoccaceae</taxon>
        <taxon>Cognatishimia</taxon>
    </lineage>
</organism>
<protein>
    <submittedName>
        <fullName evidence="2">DUF2235 domain-containing protein</fullName>
    </submittedName>
</protein>
<dbReference type="EMBL" id="CP060010">
    <property type="protein sequence ID" value="QTN35999.1"/>
    <property type="molecule type" value="Genomic_DNA"/>
</dbReference>
<evidence type="ECO:0000313" key="2">
    <source>
        <dbReference type="EMBL" id="QTN35999.1"/>
    </source>
</evidence>
<evidence type="ECO:0000259" key="1">
    <source>
        <dbReference type="Pfam" id="PF09994"/>
    </source>
</evidence>
<dbReference type="PANTHER" id="PTHR33840">
    <property type="match status" value="1"/>
</dbReference>
<dbReference type="RefSeq" id="WP_209356703.1">
    <property type="nucleotide sequence ID" value="NZ_CP060010.1"/>
</dbReference>
<evidence type="ECO:0000313" key="3">
    <source>
        <dbReference type="Proteomes" id="UP000665026"/>
    </source>
</evidence>
<proteinExistence type="predicted"/>
<dbReference type="PANTHER" id="PTHR33840:SF1">
    <property type="entry name" value="TLE1 PHOSPHOLIPASE DOMAIN-CONTAINING PROTEIN"/>
    <property type="match status" value="1"/>
</dbReference>
<dbReference type="Pfam" id="PF09994">
    <property type="entry name" value="T6SS_Tle1-like_cat"/>
    <property type="match status" value="1"/>
</dbReference>
<sequence length="363" mass="41386">MKVFRFTSKIRDWLRGGLRSQENAAPIRGVRTHVIILDGTMSSLEEGMETNAGRTYQLLSEKGGISLFYEAGLQFTKWQNAPDIMMGRGINRQIRRAYGVLASRYRPGDRIFLFGYSRGAFAVRSLAGVIDRIGLLHAQHATERNIRQAYRHYETDPNAPVVGEFAKAFCHESVEIQMIGVWDTVKALGVRLPLVWKLSDRQHDFHDHRLGQSVRNGFHALALNETRSVYAPVMWSTENGWQGNVEQVWFRGTHGDVGGQIDGMSDVRPLANIPLVWMLENAERCGLEMPEGWKARFPMDATAPSIGTWRGWGKLFLARHRRKVGQDASERIHDTVPEKVKRRWRIVPRLLVRRFGFHNNTGG</sequence>
<dbReference type="InterPro" id="IPR018712">
    <property type="entry name" value="Tle1-like_cat"/>
</dbReference>
<dbReference type="AlphaFoldDB" id="A0A975EPV9"/>
<dbReference type="Proteomes" id="UP000665026">
    <property type="component" value="Chromosome"/>
</dbReference>